<feature type="domain" description="HTH lysR-type" evidence="5">
    <location>
        <begin position="3"/>
        <end position="60"/>
    </location>
</feature>
<dbReference type="Pfam" id="PF00126">
    <property type="entry name" value="HTH_1"/>
    <property type="match status" value="1"/>
</dbReference>
<dbReference type="GO" id="GO:0003700">
    <property type="term" value="F:DNA-binding transcription factor activity"/>
    <property type="evidence" value="ECO:0007669"/>
    <property type="project" value="InterPro"/>
</dbReference>
<keyword evidence="2" id="KW-0805">Transcription regulation</keyword>
<dbReference type="FunFam" id="1.10.10.10:FF:000001">
    <property type="entry name" value="LysR family transcriptional regulator"/>
    <property type="match status" value="1"/>
</dbReference>
<dbReference type="SUPFAM" id="SSF46785">
    <property type="entry name" value="Winged helix' DNA-binding domain"/>
    <property type="match status" value="1"/>
</dbReference>
<keyword evidence="4" id="KW-0804">Transcription</keyword>
<dbReference type="AlphaFoldDB" id="A0A9X4IV94"/>
<evidence type="ECO:0000259" key="5">
    <source>
        <dbReference type="PROSITE" id="PS50931"/>
    </source>
</evidence>
<dbReference type="InterPro" id="IPR036390">
    <property type="entry name" value="WH_DNA-bd_sf"/>
</dbReference>
<dbReference type="PANTHER" id="PTHR30537:SF5">
    <property type="entry name" value="HTH-TYPE TRANSCRIPTIONAL ACTIVATOR TTDR-RELATED"/>
    <property type="match status" value="1"/>
</dbReference>
<dbReference type="EMBL" id="JAKNBA010000055">
    <property type="protein sequence ID" value="MDE1244080.1"/>
    <property type="molecule type" value="Genomic_DNA"/>
</dbReference>
<evidence type="ECO:0000313" key="7">
    <source>
        <dbReference type="Proteomes" id="UP001140979"/>
    </source>
</evidence>
<gene>
    <name evidence="6" type="ORF">L9W94_18460</name>
</gene>
<organism evidence="6 7">
    <name type="scientific">Vibrio aestuarianus</name>
    <dbReference type="NCBI Taxonomy" id="28171"/>
    <lineage>
        <taxon>Bacteria</taxon>
        <taxon>Pseudomonadati</taxon>
        <taxon>Pseudomonadota</taxon>
        <taxon>Gammaproteobacteria</taxon>
        <taxon>Vibrionales</taxon>
        <taxon>Vibrionaceae</taxon>
        <taxon>Vibrio</taxon>
    </lineage>
</organism>
<comment type="caution">
    <text evidence="6">The sequence shown here is derived from an EMBL/GenBank/DDBJ whole genome shotgun (WGS) entry which is preliminary data.</text>
</comment>
<dbReference type="InterPro" id="IPR058163">
    <property type="entry name" value="LysR-type_TF_proteobact-type"/>
</dbReference>
<evidence type="ECO:0000256" key="1">
    <source>
        <dbReference type="ARBA" id="ARBA00009437"/>
    </source>
</evidence>
<dbReference type="PROSITE" id="PS50931">
    <property type="entry name" value="HTH_LYSR"/>
    <property type="match status" value="1"/>
</dbReference>
<dbReference type="SUPFAM" id="SSF53850">
    <property type="entry name" value="Periplasmic binding protein-like II"/>
    <property type="match status" value="1"/>
</dbReference>
<dbReference type="InterPro" id="IPR000847">
    <property type="entry name" value="LysR_HTH_N"/>
</dbReference>
<dbReference type="GO" id="GO:0006351">
    <property type="term" value="P:DNA-templated transcription"/>
    <property type="evidence" value="ECO:0007669"/>
    <property type="project" value="TreeGrafter"/>
</dbReference>
<dbReference type="Gene3D" id="3.40.190.290">
    <property type="match status" value="1"/>
</dbReference>
<evidence type="ECO:0000256" key="2">
    <source>
        <dbReference type="ARBA" id="ARBA00023015"/>
    </source>
</evidence>
<comment type="similarity">
    <text evidence="1">Belongs to the LysR transcriptional regulatory family.</text>
</comment>
<evidence type="ECO:0000313" key="6">
    <source>
        <dbReference type="EMBL" id="MDE1244080.1"/>
    </source>
</evidence>
<dbReference type="RefSeq" id="WP_274683897.1">
    <property type="nucleotide sequence ID" value="NZ_JAKNBA010000055.1"/>
</dbReference>
<dbReference type="Gene3D" id="1.10.10.10">
    <property type="entry name" value="Winged helix-like DNA-binding domain superfamily/Winged helix DNA-binding domain"/>
    <property type="match status" value="1"/>
</dbReference>
<dbReference type="CDD" id="cd08422">
    <property type="entry name" value="PBP2_CrgA_like"/>
    <property type="match status" value="1"/>
</dbReference>
<evidence type="ECO:0000256" key="3">
    <source>
        <dbReference type="ARBA" id="ARBA00023125"/>
    </source>
</evidence>
<dbReference type="Pfam" id="PF03466">
    <property type="entry name" value="LysR_substrate"/>
    <property type="match status" value="1"/>
</dbReference>
<sequence length="300" mass="33412">MLDRLTSMQIFVEAVNRGSLSAAGRSLKLSPAMATKYLDALEERLSVKLLHRSTRQLRLTDAGADYLHSCRQILQQVAEADAEVTAQSSEAIGLLRMNVPMSFGIHYIAPLLPEFSLRYPLVEIELGLSDQKQDIMGDGWDLALRIGWINDSNFKRRSLGNCSTLLCAAPEYLQRNGTPSQSSDLSQHNCLSYTLSEIQSNGFWAFGRNGEYKVMVKGNLQANSGDALLAAAIRGQGIIYQPDFIVRHALTTGQLKEITLQQHNIDLGGLHLLFHPDRNQPAKVRAMIDFLVEKFNKSMH</sequence>
<evidence type="ECO:0000256" key="4">
    <source>
        <dbReference type="ARBA" id="ARBA00023163"/>
    </source>
</evidence>
<reference evidence="6" key="1">
    <citation type="submission" date="2022-02" db="EMBL/GenBank/DDBJ databases">
        <title>Emergence and expansion in Europe of a Vibrio aestuarianus clonal complex pathogenic for oysters.</title>
        <authorList>
            <person name="Mesnil A."/>
            <person name="Travers M.-A."/>
        </authorList>
    </citation>
    <scope>NUCLEOTIDE SEQUENCE</scope>
    <source>
        <strain evidence="6">19_064_11T1</strain>
    </source>
</reference>
<protein>
    <submittedName>
        <fullName evidence="6">LysR family transcriptional regulator</fullName>
    </submittedName>
</protein>
<accession>A0A9X4IV94</accession>
<dbReference type="InterPro" id="IPR005119">
    <property type="entry name" value="LysR_subst-bd"/>
</dbReference>
<keyword evidence="3" id="KW-0238">DNA-binding</keyword>
<dbReference type="GO" id="GO:0043565">
    <property type="term" value="F:sequence-specific DNA binding"/>
    <property type="evidence" value="ECO:0007669"/>
    <property type="project" value="TreeGrafter"/>
</dbReference>
<dbReference type="Proteomes" id="UP001140979">
    <property type="component" value="Unassembled WGS sequence"/>
</dbReference>
<dbReference type="InterPro" id="IPR036388">
    <property type="entry name" value="WH-like_DNA-bd_sf"/>
</dbReference>
<dbReference type="PANTHER" id="PTHR30537">
    <property type="entry name" value="HTH-TYPE TRANSCRIPTIONAL REGULATOR"/>
    <property type="match status" value="1"/>
</dbReference>
<name>A0A9X4IV94_9VIBR</name>
<proteinExistence type="inferred from homology"/>